<protein>
    <submittedName>
        <fullName evidence="2">Uncharacterized protein</fullName>
    </submittedName>
</protein>
<accession>A0A2M6UR10</accession>
<sequence length="88" mass="9476">MAIFFSQVLGVNAGSLNSKFQDTGLISVMTQENGVIKAADMVIRQFGAQGAEKNIQRVVGLIGMESALLGGVGFIIFAITMFFRKLVY</sequence>
<evidence type="ECO:0000313" key="2">
    <source>
        <dbReference type="EMBL" id="PIT68619.1"/>
    </source>
</evidence>
<keyword evidence="1" id="KW-0472">Membrane</keyword>
<dbReference type="Proteomes" id="UP000230791">
    <property type="component" value="Unassembled WGS sequence"/>
</dbReference>
<keyword evidence="1" id="KW-0812">Transmembrane</keyword>
<evidence type="ECO:0000313" key="3">
    <source>
        <dbReference type="Proteomes" id="UP000230791"/>
    </source>
</evidence>
<gene>
    <name evidence="2" type="ORF">CEV08_07655</name>
</gene>
<reference evidence="2 3" key="1">
    <citation type="submission" date="2017-06" db="EMBL/GenBank/DDBJ databases">
        <title>Draft genome of Bartonella tribocorum C635.</title>
        <authorList>
            <person name="Hadjadj L."/>
            <person name="Jiyipong T."/>
            <person name="Diene S.M."/>
            <person name="Morand S."/>
            <person name="Rolain J.-M."/>
        </authorList>
    </citation>
    <scope>NUCLEOTIDE SEQUENCE [LARGE SCALE GENOMIC DNA]</scope>
    <source>
        <strain evidence="2 3">C635</strain>
    </source>
</reference>
<proteinExistence type="predicted"/>
<organism evidence="2 3">
    <name type="scientific">Bartonella tribocorum</name>
    <dbReference type="NCBI Taxonomy" id="85701"/>
    <lineage>
        <taxon>Bacteria</taxon>
        <taxon>Pseudomonadati</taxon>
        <taxon>Pseudomonadota</taxon>
        <taxon>Alphaproteobacteria</taxon>
        <taxon>Hyphomicrobiales</taxon>
        <taxon>Bartonellaceae</taxon>
        <taxon>Bartonella</taxon>
    </lineage>
</organism>
<dbReference type="AlphaFoldDB" id="A0A2M6UR10"/>
<comment type="caution">
    <text evidence="2">The sequence shown here is derived from an EMBL/GenBank/DDBJ whole genome shotgun (WGS) entry which is preliminary data.</text>
</comment>
<dbReference type="EMBL" id="NJPP01000034">
    <property type="protein sequence ID" value="PIT68619.1"/>
    <property type="molecule type" value="Genomic_DNA"/>
</dbReference>
<name>A0A2M6UR10_9HYPH</name>
<evidence type="ECO:0000256" key="1">
    <source>
        <dbReference type="SAM" id="Phobius"/>
    </source>
</evidence>
<feature type="transmembrane region" description="Helical" evidence="1">
    <location>
        <begin position="58"/>
        <end position="83"/>
    </location>
</feature>
<keyword evidence="1" id="KW-1133">Transmembrane helix</keyword>